<dbReference type="GO" id="GO:0003676">
    <property type="term" value="F:nucleic acid binding"/>
    <property type="evidence" value="ECO:0007669"/>
    <property type="project" value="InterPro"/>
</dbReference>
<dbReference type="AlphaFoldDB" id="A0A6L2KQX4"/>
<feature type="domain" description="CCHC-type" evidence="2">
    <location>
        <begin position="42"/>
        <end position="55"/>
    </location>
</feature>
<keyword evidence="1" id="KW-0862">Zinc</keyword>
<dbReference type="Gene3D" id="4.10.60.10">
    <property type="entry name" value="Zinc finger, CCHC-type"/>
    <property type="match status" value="1"/>
</dbReference>
<reference evidence="3" key="1">
    <citation type="journal article" date="2019" name="Sci. Rep.">
        <title>Draft genome of Tanacetum cinerariifolium, the natural source of mosquito coil.</title>
        <authorList>
            <person name="Yamashiro T."/>
            <person name="Shiraishi A."/>
            <person name="Satake H."/>
            <person name="Nakayama K."/>
        </authorList>
    </citation>
    <scope>NUCLEOTIDE SEQUENCE</scope>
</reference>
<organism evidence="3">
    <name type="scientific">Tanacetum cinerariifolium</name>
    <name type="common">Dalmatian daisy</name>
    <name type="synonym">Chrysanthemum cinerariifolium</name>
    <dbReference type="NCBI Taxonomy" id="118510"/>
    <lineage>
        <taxon>Eukaryota</taxon>
        <taxon>Viridiplantae</taxon>
        <taxon>Streptophyta</taxon>
        <taxon>Embryophyta</taxon>
        <taxon>Tracheophyta</taxon>
        <taxon>Spermatophyta</taxon>
        <taxon>Magnoliopsida</taxon>
        <taxon>eudicotyledons</taxon>
        <taxon>Gunneridae</taxon>
        <taxon>Pentapetalae</taxon>
        <taxon>asterids</taxon>
        <taxon>campanulids</taxon>
        <taxon>Asterales</taxon>
        <taxon>Asteraceae</taxon>
        <taxon>Asteroideae</taxon>
        <taxon>Anthemideae</taxon>
        <taxon>Anthemidinae</taxon>
        <taxon>Tanacetum</taxon>
    </lineage>
</organism>
<dbReference type="GO" id="GO:0008270">
    <property type="term" value="F:zinc ion binding"/>
    <property type="evidence" value="ECO:0007669"/>
    <property type="project" value="UniProtKB-KW"/>
</dbReference>
<evidence type="ECO:0000256" key="1">
    <source>
        <dbReference type="PROSITE-ProRule" id="PRU00047"/>
    </source>
</evidence>
<dbReference type="InterPro" id="IPR036875">
    <property type="entry name" value="Znf_CCHC_sf"/>
</dbReference>
<dbReference type="SUPFAM" id="SSF57756">
    <property type="entry name" value="Retrovirus zinc finger-like domains"/>
    <property type="match status" value="1"/>
</dbReference>
<protein>
    <submittedName>
        <fullName evidence="3">Ribonuclease H-like domain-containing protein</fullName>
    </submittedName>
</protein>
<keyword evidence="1" id="KW-0479">Metal-binding</keyword>
<proteinExistence type="predicted"/>
<dbReference type="EMBL" id="BKCJ010002906">
    <property type="protein sequence ID" value="GEU51706.1"/>
    <property type="molecule type" value="Genomic_DNA"/>
</dbReference>
<keyword evidence="1" id="KW-0863">Zinc-finger</keyword>
<sequence length="92" mass="10656">MDLKWQVAMITMRVKKFMKKTGRNLNFNGKERFGFDKTRVECYNCYIRGHFSRECHVPRNQGNRSGDNERRVVPVETPASALVVQDGLGGYD</sequence>
<gene>
    <name evidence="3" type="ORF">Tci_023684</name>
</gene>
<evidence type="ECO:0000313" key="3">
    <source>
        <dbReference type="EMBL" id="GEU51706.1"/>
    </source>
</evidence>
<comment type="caution">
    <text evidence="3">The sequence shown here is derived from an EMBL/GenBank/DDBJ whole genome shotgun (WGS) entry which is preliminary data.</text>
</comment>
<evidence type="ECO:0000259" key="2">
    <source>
        <dbReference type="PROSITE" id="PS50158"/>
    </source>
</evidence>
<accession>A0A6L2KQX4</accession>
<dbReference type="InterPro" id="IPR001878">
    <property type="entry name" value="Znf_CCHC"/>
</dbReference>
<name>A0A6L2KQX4_TANCI</name>
<dbReference type="PROSITE" id="PS50158">
    <property type="entry name" value="ZF_CCHC"/>
    <property type="match status" value="1"/>
</dbReference>